<evidence type="ECO:0008006" key="4">
    <source>
        <dbReference type="Google" id="ProtNLM"/>
    </source>
</evidence>
<reference evidence="2" key="1">
    <citation type="submission" date="2021-02" db="EMBL/GenBank/DDBJ databases">
        <authorList>
            <person name="Dougan E. K."/>
            <person name="Rhodes N."/>
            <person name="Thang M."/>
            <person name="Chan C."/>
        </authorList>
    </citation>
    <scope>NUCLEOTIDE SEQUENCE</scope>
</reference>
<feature type="non-terminal residue" evidence="2">
    <location>
        <position position="319"/>
    </location>
</feature>
<protein>
    <recommendedName>
        <fullName evidence="4">Calcineurin-like phosphoesterase domain-containing protein</fullName>
    </recommendedName>
</protein>
<organism evidence="2 3">
    <name type="scientific">Polarella glacialis</name>
    <name type="common">Dinoflagellate</name>
    <dbReference type="NCBI Taxonomy" id="89957"/>
    <lineage>
        <taxon>Eukaryota</taxon>
        <taxon>Sar</taxon>
        <taxon>Alveolata</taxon>
        <taxon>Dinophyceae</taxon>
        <taxon>Suessiales</taxon>
        <taxon>Suessiaceae</taxon>
        <taxon>Polarella</taxon>
    </lineage>
</organism>
<gene>
    <name evidence="2" type="ORF">PGLA2088_LOCUS10424</name>
</gene>
<dbReference type="EMBL" id="CAJNNW010011700">
    <property type="protein sequence ID" value="CAE8653452.1"/>
    <property type="molecule type" value="Genomic_DNA"/>
</dbReference>
<dbReference type="AlphaFoldDB" id="A0A813IMY2"/>
<evidence type="ECO:0000313" key="3">
    <source>
        <dbReference type="Proteomes" id="UP000626109"/>
    </source>
</evidence>
<feature type="compositionally biased region" description="Basic residues" evidence="1">
    <location>
        <begin position="10"/>
        <end position="38"/>
    </location>
</feature>
<dbReference type="CDD" id="cd00838">
    <property type="entry name" value="MPP_superfamily"/>
    <property type="match status" value="1"/>
</dbReference>
<dbReference type="InterPro" id="IPR029052">
    <property type="entry name" value="Metallo-depent_PP-like"/>
</dbReference>
<evidence type="ECO:0000313" key="2">
    <source>
        <dbReference type="EMBL" id="CAE8653452.1"/>
    </source>
</evidence>
<evidence type="ECO:0000256" key="1">
    <source>
        <dbReference type="SAM" id="MobiDB-lite"/>
    </source>
</evidence>
<dbReference type="Proteomes" id="UP000626109">
    <property type="component" value="Unassembled WGS sequence"/>
</dbReference>
<proteinExistence type="predicted"/>
<dbReference type="SUPFAM" id="SSF56300">
    <property type="entry name" value="Metallo-dependent phosphatases"/>
    <property type="match status" value="1"/>
</dbReference>
<feature type="non-terminal residue" evidence="2">
    <location>
        <position position="1"/>
    </location>
</feature>
<comment type="caution">
    <text evidence="2">The sequence shown here is derived from an EMBL/GenBank/DDBJ whole genome shotgun (WGS) entry which is preliminary data.</text>
</comment>
<sequence length="319" mass="35891">LGPRQLRGLRWPRPRKRLRRRRGPPPHRRLRGGRHQRRNLCRRSPTFQGLQRGCDAQVLVCGDLHGRLPLLQEVLQGLREKGTPADFVLAAGCFLPTHVRRQMADFMGPSPVQTLSAPVFFVDSSSEEFISRAVETSSSCQLGRRLTFLGGCGVTEIQGLRVAFLSGTYEEADFRSIWGVKTFKEKDGNGQGAHYTKLALNQIKRQASEIAGRKIDVLLTSEWPDTFWSTAFKKEAANPVDRRFSSPAVRQLFFELKPRYHVHAGANVCRFRKADQGPHDFVCNSAALAEAHVGSDAEDKRWYQLITMRPGDSGRAEAQ</sequence>
<accession>A0A813IMY2</accession>
<name>A0A813IMY2_POLGL</name>
<feature type="region of interest" description="Disordered" evidence="1">
    <location>
        <begin position="1"/>
        <end position="38"/>
    </location>
</feature>